<accession>A0A2K8NR92</accession>
<dbReference type="AlphaFoldDB" id="A0A2K8NR92"/>
<sequence length="256" mass="28982">MKKILSFLVACSLVSTTSAGVVSCSWKTPPLSIDKIETIMRVAKKQVLETTYDSENEILIPTFGDSIDWVKPPVVNDDYKTTIGQWLDSFTNKIAAEIATIPKDDQAGGLINQSKNLVTGEVVEDWSKAGVKSQTLELMKSSYLSVKLADLAIIEPTAKLENSHFWLSDNYHQFVTEAKKNEKKAMNNQRQSTDGFVANQKNYSLLNWLPEQRSDEWDDFWTNLETAKVAKMRFLIQFGPKSLDEPIMFFLDKTIK</sequence>
<keyword evidence="2" id="KW-1185">Reference proteome</keyword>
<protein>
    <submittedName>
        <fullName evidence="1">Uncharacterized protein</fullName>
    </submittedName>
</protein>
<gene>
    <name evidence="1" type="ORF">EFREU_v1c00290</name>
</gene>
<proteinExistence type="predicted"/>
<dbReference type="PROSITE" id="PS51257">
    <property type="entry name" value="PROKAR_LIPOPROTEIN"/>
    <property type="match status" value="1"/>
</dbReference>
<dbReference type="KEGG" id="efr:EFREU_v1c00290"/>
<dbReference type="OrthoDB" id="388486at2"/>
<organism evidence="1 2">
    <name type="scientific">Entomoplasma freundtii</name>
    <dbReference type="NCBI Taxonomy" id="74700"/>
    <lineage>
        <taxon>Bacteria</taxon>
        <taxon>Bacillati</taxon>
        <taxon>Mycoplasmatota</taxon>
        <taxon>Mollicutes</taxon>
        <taxon>Entomoplasmatales</taxon>
        <taxon>Entomoplasmataceae</taxon>
        <taxon>Entomoplasma</taxon>
    </lineage>
</organism>
<dbReference type="RefSeq" id="WP_100609022.1">
    <property type="nucleotide sequence ID" value="NZ_CP024962.1"/>
</dbReference>
<dbReference type="EMBL" id="CP024962">
    <property type="protein sequence ID" value="ATZ16056.1"/>
    <property type="molecule type" value="Genomic_DNA"/>
</dbReference>
<evidence type="ECO:0000313" key="2">
    <source>
        <dbReference type="Proteomes" id="UP000232222"/>
    </source>
</evidence>
<name>A0A2K8NR92_9MOLU</name>
<dbReference type="Proteomes" id="UP000232222">
    <property type="component" value="Chromosome"/>
</dbReference>
<evidence type="ECO:0000313" key="1">
    <source>
        <dbReference type="EMBL" id="ATZ16056.1"/>
    </source>
</evidence>
<reference evidence="1 2" key="1">
    <citation type="submission" date="2017-11" db="EMBL/GenBank/DDBJ databases">
        <title>Genome sequence of Entomoplasma freundtii BARC 318 (ATCC 51999).</title>
        <authorList>
            <person name="Lo W.-S."/>
            <person name="Gasparich G.E."/>
            <person name="Kuo C.-H."/>
        </authorList>
    </citation>
    <scope>NUCLEOTIDE SEQUENCE [LARGE SCALE GENOMIC DNA]</scope>
    <source>
        <strain evidence="1 2">BARC 318</strain>
    </source>
</reference>